<evidence type="ECO:0000313" key="3">
    <source>
        <dbReference type="Proteomes" id="UP000008366"/>
    </source>
</evidence>
<dbReference type="Gene3D" id="2.60.200.20">
    <property type="match status" value="1"/>
</dbReference>
<evidence type="ECO:0008006" key="4">
    <source>
        <dbReference type="Google" id="ProtNLM"/>
    </source>
</evidence>
<dbReference type="Proteomes" id="UP000008366">
    <property type="component" value="Unassembled WGS sequence"/>
</dbReference>
<organism evidence="2 3">
    <name type="scientific">Kineosphaera limosa NBRC 100340</name>
    <dbReference type="NCBI Taxonomy" id="1184609"/>
    <lineage>
        <taxon>Bacteria</taxon>
        <taxon>Bacillati</taxon>
        <taxon>Actinomycetota</taxon>
        <taxon>Actinomycetes</taxon>
        <taxon>Micrococcales</taxon>
        <taxon>Dermatophilaceae</taxon>
        <taxon>Kineosphaera</taxon>
    </lineage>
</organism>
<dbReference type="STRING" id="1184609.KILIM_075_00130"/>
<proteinExistence type="predicted"/>
<name>K6XFG7_9MICO</name>
<feature type="region of interest" description="Disordered" evidence="1">
    <location>
        <begin position="201"/>
        <end position="257"/>
    </location>
</feature>
<keyword evidence="3" id="KW-1185">Reference proteome</keyword>
<reference evidence="2 3" key="1">
    <citation type="submission" date="2012-08" db="EMBL/GenBank/DDBJ databases">
        <title>Whole genome shotgun sequence of Kineosphaera limosa NBRC 100340.</title>
        <authorList>
            <person name="Yoshida I."/>
            <person name="Isaki S."/>
            <person name="Hosoyama A."/>
            <person name="Tsuchikane K."/>
            <person name="Katsumata H."/>
            <person name="Ando Y."/>
            <person name="Ohji S."/>
            <person name="Hamada M."/>
            <person name="Tamura T."/>
            <person name="Yamazoe A."/>
            <person name="Yamazaki S."/>
            <person name="Fujita N."/>
        </authorList>
    </citation>
    <scope>NUCLEOTIDE SEQUENCE [LARGE SCALE GENOMIC DNA]</scope>
    <source>
        <strain evidence="2 3">NBRC 100340</strain>
    </source>
</reference>
<dbReference type="EMBL" id="BAHD01000075">
    <property type="protein sequence ID" value="GAB97594.1"/>
    <property type="molecule type" value="Genomic_DNA"/>
</dbReference>
<sequence length="284" mass="30875">MLTVFYTGEPDEIVEFRQDGHEVEFGRDDALCDLVVWEELAEQSLSRVAGRIWRQWGQLWLANLSSSHDLFVQPQGRPPEDPLPAQSPGGPLSARTLPGPRCFVTGPTGRWALVVEQQLDPALPGPPGADVVTLRAPAVPGELRDVAAALCEPLFLGGRLPATYAQVGARLDVSLKTARGRVDRLVGMYEDHNPILRRHREAREARRDAHLAGPDLVRSPGGIRRPASRPAPGPAPPVKSRTSTPPGLDLPEAGQSSLPRSYDVAHLLVRRGLVTSADVERLAR</sequence>
<feature type="compositionally biased region" description="Low complexity" evidence="1">
    <location>
        <begin position="218"/>
        <end position="228"/>
    </location>
</feature>
<feature type="compositionally biased region" description="Basic and acidic residues" evidence="1">
    <location>
        <begin position="201"/>
        <end position="210"/>
    </location>
</feature>
<protein>
    <recommendedName>
        <fullName evidence="4">FHA domain-containing protein</fullName>
    </recommendedName>
</protein>
<evidence type="ECO:0000256" key="1">
    <source>
        <dbReference type="SAM" id="MobiDB-lite"/>
    </source>
</evidence>
<gene>
    <name evidence="2" type="ORF">KILIM_075_00130</name>
</gene>
<feature type="region of interest" description="Disordered" evidence="1">
    <location>
        <begin position="71"/>
        <end position="97"/>
    </location>
</feature>
<dbReference type="AlphaFoldDB" id="K6XFG7"/>
<comment type="caution">
    <text evidence="2">The sequence shown here is derived from an EMBL/GenBank/DDBJ whole genome shotgun (WGS) entry which is preliminary data.</text>
</comment>
<accession>K6XFG7</accession>
<dbReference type="CDD" id="cd00060">
    <property type="entry name" value="FHA"/>
    <property type="match status" value="1"/>
</dbReference>
<evidence type="ECO:0000313" key="2">
    <source>
        <dbReference type="EMBL" id="GAB97594.1"/>
    </source>
</evidence>